<dbReference type="HOGENOM" id="CLU_073412_1_0_1"/>
<dbReference type="EMBL" id="AFFK01018103">
    <property type="status" value="NOT_ANNOTATED_CDS"/>
    <property type="molecule type" value="Genomic_DNA"/>
</dbReference>
<name>T1IPP8_STRMM</name>
<reference evidence="2" key="2">
    <citation type="submission" date="2015-02" db="UniProtKB">
        <authorList>
            <consortium name="EnsemblMetazoa"/>
        </authorList>
    </citation>
    <scope>IDENTIFICATION</scope>
</reference>
<protein>
    <submittedName>
        <fullName evidence="2">Uncharacterized protein</fullName>
    </submittedName>
</protein>
<sequence>MTTPTPARPAATLIAPRRAVYFVAVSHHPGTSLSANRRKNRAVTACINAVSIILLLSLPVSMIAIGAIHINNCPAEPFIPIYMIVAGILFILRLNYRFAQFYLAYYREFFSQLPTGSFWVYNIFKPNYYDSTSLIYCNKLVYLFAFIIITLTYIRNEFIREY</sequence>
<feature type="transmembrane region" description="Helical" evidence="1">
    <location>
        <begin position="42"/>
        <end position="67"/>
    </location>
</feature>
<dbReference type="PANTHER" id="PTHR33444:SF2">
    <property type="entry name" value="MARVEL DOMAIN-CONTAINING PROTEIN"/>
    <property type="match status" value="1"/>
</dbReference>
<accession>T1IPP8</accession>
<organism evidence="2 3">
    <name type="scientific">Strigamia maritima</name>
    <name type="common">European centipede</name>
    <name type="synonym">Geophilus maritimus</name>
    <dbReference type="NCBI Taxonomy" id="126957"/>
    <lineage>
        <taxon>Eukaryota</taxon>
        <taxon>Metazoa</taxon>
        <taxon>Ecdysozoa</taxon>
        <taxon>Arthropoda</taxon>
        <taxon>Myriapoda</taxon>
        <taxon>Chilopoda</taxon>
        <taxon>Pleurostigmophora</taxon>
        <taxon>Geophilomorpha</taxon>
        <taxon>Linotaeniidae</taxon>
        <taxon>Strigamia</taxon>
    </lineage>
</organism>
<dbReference type="OMA" id="HIAQLIM"/>
<feature type="transmembrane region" description="Helical" evidence="1">
    <location>
        <begin position="133"/>
        <end position="154"/>
    </location>
</feature>
<dbReference type="AlphaFoldDB" id="T1IPP8"/>
<evidence type="ECO:0000313" key="2">
    <source>
        <dbReference type="EnsemblMetazoa" id="SMAR003001-PA"/>
    </source>
</evidence>
<evidence type="ECO:0000313" key="3">
    <source>
        <dbReference type="Proteomes" id="UP000014500"/>
    </source>
</evidence>
<keyword evidence="1" id="KW-0812">Transmembrane</keyword>
<dbReference type="Proteomes" id="UP000014500">
    <property type="component" value="Unassembled WGS sequence"/>
</dbReference>
<dbReference type="InterPro" id="IPR040350">
    <property type="entry name" value="TMEM272"/>
</dbReference>
<keyword evidence="1" id="KW-1133">Transmembrane helix</keyword>
<reference evidence="3" key="1">
    <citation type="submission" date="2011-05" db="EMBL/GenBank/DDBJ databases">
        <authorList>
            <person name="Richards S.R."/>
            <person name="Qu J."/>
            <person name="Jiang H."/>
            <person name="Jhangiani S.N."/>
            <person name="Agravi P."/>
            <person name="Goodspeed R."/>
            <person name="Gross S."/>
            <person name="Mandapat C."/>
            <person name="Jackson L."/>
            <person name="Mathew T."/>
            <person name="Pu L."/>
            <person name="Thornton R."/>
            <person name="Saada N."/>
            <person name="Wilczek-Boney K.B."/>
            <person name="Lee S."/>
            <person name="Kovar C."/>
            <person name="Wu Y."/>
            <person name="Scherer S.E."/>
            <person name="Worley K.C."/>
            <person name="Muzny D.M."/>
            <person name="Gibbs R."/>
        </authorList>
    </citation>
    <scope>NUCLEOTIDE SEQUENCE</scope>
    <source>
        <strain evidence="3">Brora</strain>
    </source>
</reference>
<dbReference type="STRING" id="126957.T1IPP8"/>
<keyword evidence="3" id="KW-1185">Reference proteome</keyword>
<dbReference type="PhylomeDB" id="T1IPP8"/>
<dbReference type="PANTHER" id="PTHR33444">
    <property type="entry name" value="SI:DKEY-19B23.12-RELATED"/>
    <property type="match status" value="1"/>
</dbReference>
<dbReference type="EnsemblMetazoa" id="SMAR003001-RA">
    <property type="protein sequence ID" value="SMAR003001-PA"/>
    <property type="gene ID" value="SMAR003001"/>
</dbReference>
<proteinExistence type="predicted"/>
<feature type="transmembrane region" description="Helical" evidence="1">
    <location>
        <begin position="79"/>
        <end position="96"/>
    </location>
</feature>
<evidence type="ECO:0000256" key="1">
    <source>
        <dbReference type="SAM" id="Phobius"/>
    </source>
</evidence>
<keyword evidence="1" id="KW-0472">Membrane</keyword>